<dbReference type="AlphaFoldDB" id="A0A4Y7T692"/>
<dbReference type="OrthoDB" id="3067819at2759"/>
<feature type="compositionally biased region" description="Basic and acidic residues" evidence="1">
    <location>
        <begin position="74"/>
        <end position="89"/>
    </location>
</feature>
<feature type="compositionally biased region" description="Acidic residues" evidence="1">
    <location>
        <begin position="1040"/>
        <end position="1051"/>
    </location>
</feature>
<feature type="compositionally biased region" description="Basic and acidic residues" evidence="1">
    <location>
        <begin position="1127"/>
        <end position="1143"/>
    </location>
</feature>
<comment type="caution">
    <text evidence="2">The sequence shown here is derived from an EMBL/GenBank/DDBJ whole genome shotgun (WGS) entry which is preliminary data.</text>
</comment>
<feature type="compositionally biased region" description="Low complexity" evidence="1">
    <location>
        <begin position="523"/>
        <end position="540"/>
    </location>
</feature>
<feature type="compositionally biased region" description="Low complexity" evidence="1">
    <location>
        <begin position="214"/>
        <end position="238"/>
    </location>
</feature>
<feature type="region of interest" description="Disordered" evidence="1">
    <location>
        <begin position="1065"/>
        <end position="1228"/>
    </location>
</feature>
<keyword evidence="3" id="KW-1185">Reference proteome</keyword>
<feature type="compositionally biased region" description="Low complexity" evidence="1">
    <location>
        <begin position="287"/>
        <end position="322"/>
    </location>
</feature>
<reference evidence="2 3" key="1">
    <citation type="journal article" date="2019" name="Nat. Ecol. Evol.">
        <title>Megaphylogeny resolves global patterns of mushroom evolution.</title>
        <authorList>
            <person name="Varga T."/>
            <person name="Krizsan K."/>
            <person name="Foldi C."/>
            <person name="Dima B."/>
            <person name="Sanchez-Garcia M."/>
            <person name="Sanchez-Ramirez S."/>
            <person name="Szollosi G.J."/>
            <person name="Szarkandi J.G."/>
            <person name="Papp V."/>
            <person name="Albert L."/>
            <person name="Andreopoulos W."/>
            <person name="Angelini C."/>
            <person name="Antonin V."/>
            <person name="Barry K.W."/>
            <person name="Bougher N.L."/>
            <person name="Buchanan P."/>
            <person name="Buyck B."/>
            <person name="Bense V."/>
            <person name="Catcheside P."/>
            <person name="Chovatia M."/>
            <person name="Cooper J."/>
            <person name="Damon W."/>
            <person name="Desjardin D."/>
            <person name="Finy P."/>
            <person name="Geml J."/>
            <person name="Haridas S."/>
            <person name="Hughes K."/>
            <person name="Justo A."/>
            <person name="Karasinski D."/>
            <person name="Kautmanova I."/>
            <person name="Kiss B."/>
            <person name="Kocsube S."/>
            <person name="Kotiranta H."/>
            <person name="LaButti K.M."/>
            <person name="Lechner B.E."/>
            <person name="Liimatainen K."/>
            <person name="Lipzen A."/>
            <person name="Lukacs Z."/>
            <person name="Mihaltcheva S."/>
            <person name="Morgado L.N."/>
            <person name="Niskanen T."/>
            <person name="Noordeloos M.E."/>
            <person name="Ohm R.A."/>
            <person name="Ortiz-Santana B."/>
            <person name="Ovrebo C."/>
            <person name="Racz N."/>
            <person name="Riley R."/>
            <person name="Savchenko A."/>
            <person name="Shiryaev A."/>
            <person name="Soop K."/>
            <person name="Spirin V."/>
            <person name="Szebenyi C."/>
            <person name="Tomsovsky M."/>
            <person name="Tulloss R.E."/>
            <person name="Uehling J."/>
            <person name="Grigoriev I.V."/>
            <person name="Vagvolgyi C."/>
            <person name="Papp T."/>
            <person name="Martin F.M."/>
            <person name="Miettinen O."/>
            <person name="Hibbett D.S."/>
            <person name="Nagy L.G."/>
        </authorList>
    </citation>
    <scope>NUCLEOTIDE SEQUENCE [LARGE SCALE GENOMIC DNA]</scope>
    <source>
        <strain evidence="2 3">FP101781</strain>
    </source>
</reference>
<feature type="region of interest" description="Disordered" evidence="1">
    <location>
        <begin position="56"/>
        <end position="602"/>
    </location>
</feature>
<evidence type="ECO:0000313" key="2">
    <source>
        <dbReference type="EMBL" id="TEB29687.1"/>
    </source>
</evidence>
<feature type="region of interest" description="Disordered" evidence="1">
    <location>
        <begin position="984"/>
        <end position="1051"/>
    </location>
</feature>
<feature type="compositionally biased region" description="Low complexity" evidence="1">
    <location>
        <begin position="774"/>
        <end position="788"/>
    </location>
</feature>
<feature type="compositionally biased region" description="Basic and acidic residues" evidence="1">
    <location>
        <begin position="620"/>
        <end position="640"/>
    </location>
</feature>
<name>A0A4Y7T692_COPMI</name>
<feature type="region of interest" description="Disordered" evidence="1">
    <location>
        <begin position="616"/>
        <end position="640"/>
    </location>
</feature>
<feature type="compositionally biased region" description="Low complexity" evidence="1">
    <location>
        <begin position="465"/>
        <end position="515"/>
    </location>
</feature>
<feature type="compositionally biased region" description="Acidic residues" evidence="1">
    <location>
        <begin position="444"/>
        <end position="459"/>
    </location>
</feature>
<feature type="compositionally biased region" description="Low complexity" evidence="1">
    <location>
        <begin position="171"/>
        <end position="194"/>
    </location>
</feature>
<evidence type="ECO:0000313" key="3">
    <source>
        <dbReference type="Proteomes" id="UP000298030"/>
    </source>
</evidence>
<feature type="compositionally biased region" description="Low complexity" evidence="1">
    <location>
        <begin position="572"/>
        <end position="600"/>
    </location>
</feature>
<feature type="compositionally biased region" description="Low complexity" evidence="1">
    <location>
        <begin position="1070"/>
        <end position="1089"/>
    </location>
</feature>
<dbReference type="STRING" id="71717.A0A4Y7T692"/>
<feature type="compositionally biased region" description="Basic and acidic residues" evidence="1">
    <location>
        <begin position="710"/>
        <end position="719"/>
    </location>
</feature>
<feature type="compositionally biased region" description="Acidic residues" evidence="1">
    <location>
        <begin position="112"/>
        <end position="122"/>
    </location>
</feature>
<feature type="region of interest" description="Disordered" evidence="1">
    <location>
        <begin position="679"/>
        <end position="788"/>
    </location>
</feature>
<evidence type="ECO:0000256" key="1">
    <source>
        <dbReference type="SAM" id="MobiDB-lite"/>
    </source>
</evidence>
<dbReference type="EMBL" id="QPFP01000026">
    <property type="protein sequence ID" value="TEB29687.1"/>
    <property type="molecule type" value="Genomic_DNA"/>
</dbReference>
<feature type="compositionally biased region" description="Low complexity" evidence="1">
    <location>
        <begin position="698"/>
        <end position="709"/>
    </location>
</feature>
<feature type="compositionally biased region" description="Polar residues" evidence="1">
    <location>
        <begin position="434"/>
        <end position="443"/>
    </location>
</feature>
<organism evidence="2 3">
    <name type="scientific">Coprinellus micaceus</name>
    <name type="common">Glistening ink-cap mushroom</name>
    <name type="synonym">Coprinus micaceus</name>
    <dbReference type="NCBI Taxonomy" id="71717"/>
    <lineage>
        <taxon>Eukaryota</taxon>
        <taxon>Fungi</taxon>
        <taxon>Dikarya</taxon>
        <taxon>Basidiomycota</taxon>
        <taxon>Agaricomycotina</taxon>
        <taxon>Agaricomycetes</taxon>
        <taxon>Agaricomycetidae</taxon>
        <taxon>Agaricales</taxon>
        <taxon>Agaricineae</taxon>
        <taxon>Psathyrellaceae</taxon>
        <taxon>Coprinellus</taxon>
    </lineage>
</organism>
<feature type="compositionally biased region" description="Low complexity" evidence="1">
    <location>
        <begin position="341"/>
        <end position="352"/>
    </location>
</feature>
<protein>
    <submittedName>
        <fullName evidence="2">Uncharacterized protein</fullName>
    </submittedName>
</protein>
<accession>A0A4Y7T692</accession>
<feature type="compositionally biased region" description="Low complexity" evidence="1">
    <location>
        <begin position="369"/>
        <end position="386"/>
    </location>
</feature>
<feature type="compositionally biased region" description="Low complexity" evidence="1">
    <location>
        <begin position="1022"/>
        <end position="1037"/>
    </location>
</feature>
<feature type="compositionally biased region" description="Pro residues" evidence="1">
    <location>
        <begin position="685"/>
        <end position="697"/>
    </location>
</feature>
<proteinExistence type="predicted"/>
<dbReference type="Proteomes" id="UP000298030">
    <property type="component" value="Unassembled WGS sequence"/>
</dbReference>
<sequence>MHDGVPSGRDQPHPGLLSVGSDPKVLVATATTVAALLLAGSAYVWRRGSSGAMNLGHAASDGTTSQTDTPLGKDVSDTTRARLRRDATGKGRANSTGRRASVSALGGRPLSDDADATDDGDDLGGSGKQREAAAGSMGKSARAKERRRRGKDPMKELMKPGGGKLAKILKATDPSTSSATAAPLPSRSRTTSTSEVQRRASTSRHQEKTPSDDSSTTQKAGSSSSSTAFPSSSTASETTQDRLRSYSTSHQSDRSRSKSRSRSRPPNDVVRVGDHELSTSKSKNRNSDAASTISSASSSTATEATTLSTSSTAPSSLSSSVTGLRPDADATPKGESGWANAISTPSPASPISQGKKPQREASDPWDWDGAGSSGASQPKPSPQKSQTKPHIASNLPSSAAEGTPLPYASIVSAKSPKEEDSRSTVGTRTGAKQHMQSSLSSSDDNAETVEADGEAEEEVPPLVFPSLNNPAPPDSASSSLSASTQSSFSVGPASTPSSSLSRPHSRASNSSSAHSGQIGGLKSKSPAPRNASAAAMAPFSLTKAETGAGSGHRHVPTPLGSVAKRPATPVTGSAASSPLLSGSIIPPSPSSQSFGQAGSSTVALSAQTQVAGLRGALEASRLREQKQKDELERITKERDMIQWENAAWRRREAELQAQVQQMMHQLQSYNTYFASVNQGLHPPQVVSPPPQSVPPPSGSAGAGAQPVSARDNESGDHDTPPANAGDPQIVSPTSAEKGDNDTSGGNSSKKNDDGGGVDEGSPTTQGPSVPELDSAAASPANAAVSGEAEVSQAAAQPLKVATGLAHPTPIAPPAFNPALSPGVMSPSAIHSPLGSFAHYPFHAAPPVGFGPHGLPSPIAHSFHIPPHPLQHPPHLQQLPFMAPGSAPQSPGIPMLIPQSLAHINPNPFVVSPAAAYARPGTPGTLGAMSMLNGHPHPHTPAGMGMGLGNSMSSPFAMAAPGSGAASPDLMSSPSSTTAFLMQDRGRRRMSSGSASGGPGRSLRARNSITMLPLDAGIGGGKSSKNGGKSSSGSSVNGDGSGEEQALEDAEEGDFNEVLASAILKHPESVRMGSSRKGSFRGGSSASSLGDGTMPPASPGLGLTSGSVSLNGIWAGYGQGAARTESPNPHEPRVPGKEEDDRPQEFVFPSLNTVVGEGKTALGSYPGSTSSSVSQSPETKSPQLRSSTPALQTLIEEEVPKSVVKSESAPTFSPLAAEPEWMERSSTAE</sequence>
<gene>
    <name evidence="2" type="ORF">FA13DRAFT_1734483</name>
</gene>
<feature type="compositionally biased region" description="Low complexity" evidence="1">
    <location>
        <begin position="1163"/>
        <end position="1181"/>
    </location>
</feature>